<gene>
    <name evidence="2" type="ORF">BOKJ2_LOCUS7063</name>
</gene>
<dbReference type="EMBL" id="CAJFCW020000003">
    <property type="protein sequence ID" value="CAG9107681.1"/>
    <property type="molecule type" value="Genomic_DNA"/>
</dbReference>
<dbReference type="Proteomes" id="UP000614601">
    <property type="component" value="Unassembled WGS sequence"/>
</dbReference>
<accession>A0A811KQR7</accession>
<organism evidence="2 3">
    <name type="scientific">Bursaphelenchus okinawaensis</name>
    <dbReference type="NCBI Taxonomy" id="465554"/>
    <lineage>
        <taxon>Eukaryota</taxon>
        <taxon>Metazoa</taxon>
        <taxon>Ecdysozoa</taxon>
        <taxon>Nematoda</taxon>
        <taxon>Chromadorea</taxon>
        <taxon>Rhabditida</taxon>
        <taxon>Tylenchina</taxon>
        <taxon>Tylenchomorpha</taxon>
        <taxon>Aphelenchoidea</taxon>
        <taxon>Aphelenchoididae</taxon>
        <taxon>Bursaphelenchus</taxon>
    </lineage>
</organism>
<reference evidence="2" key="1">
    <citation type="submission" date="2020-09" db="EMBL/GenBank/DDBJ databases">
        <authorList>
            <person name="Kikuchi T."/>
        </authorList>
    </citation>
    <scope>NUCLEOTIDE SEQUENCE</scope>
    <source>
        <strain evidence="2">SH1</strain>
    </source>
</reference>
<dbReference type="AlphaFoldDB" id="A0A811KQR7"/>
<comment type="caution">
    <text evidence="2">The sequence shown here is derived from an EMBL/GenBank/DDBJ whole genome shotgun (WGS) entry which is preliminary data.</text>
</comment>
<name>A0A811KQR7_9BILA</name>
<sequence>MFSFKPTLLCLLLFVFIVSSEYTCEDDSDCTEDKLPEYYCRVVYGGAESEGAECKFYEPAGMKLCDFKCSQVLDDPNCMK</sequence>
<evidence type="ECO:0000313" key="3">
    <source>
        <dbReference type="Proteomes" id="UP000614601"/>
    </source>
</evidence>
<proteinExistence type="predicted"/>
<keyword evidence="1" id="KW-0732">Signal</keyword>
<protein>
    <submittedName>
        <fullName evidence="2">Uncharacterized protein</fullName>
    </submittedName>
</protein>
<feature type="chain" id="PRO_5044131674" evidence="1">
    <location>
        <begin position="21"/>
        <end position="80"/>
    </location>
</feature>
<evidence type="ECO:0000256" key="1">
    <source>
        <dbReference type="SAM" id="SignalP"/>
    </source>
</evidence>
<feature type="signal peptide" evidence="1">
    <location>
        <begin position="1"/>
        <end position="20"/>
    </location>
</feature>
<evidence type="ECO:0000313" key="2">
    <source>
        <dbReference type="EMBL" id="CAD5217389.1"/>
    </source>
</evidence>
<dbReference type="EMBL" id="CAJFDH010000003">
    <property type="protein sequence ID" value="CAD5217389.1"/>
    <property type="molecule type" value="Genomic_DNA"/>
</dbReference>
<keyword evidence="3" id="KW-1185">Reference proteome</keyword>
<dbReference type="Proteomes" id="UP000783686">
    <property type="component" value="Unassembled WGS sequence"/>
</dbReference>